<accession>A0ABM9MRP0</accession>
<keyword evidence="1" id="KW-1133">Transmembrane helix</keyword>
<evidence type="ECO:0000313" key="3">
    <source>
        <dbReference type="Proteomes" id="UP001314261"/>
    </source>
</evidence>
<protein>
    <recommendedName>
        <fullName evidence="4">DUF2929 family protein</fullName>
    </recommendedName>
</protein>
<dbReference type="EMBL" id="CAUZLR010000003">
    <property type="protein sequence ID" value="CAK1235196.1"/>
    <property type="molecule type" value="Genomic_DNA"/>
</dbReference>
<evidence type="ECO:0008006" key="4">
    <source>
        <dbReference type="Google" id="ProtNLM"/>
    </source>
</evidence>
<name>A0ABM9MRP0_9LACO</name>
<dbReference type="InterPro" id="IPR021324">
    <property type="entry name" value="DUF2929"/>
</dbReference>
<proteinExistence type="predicted"/>
<reference evidence="2 3" key="1">
    <citation type="submission" date="2023-10" db="EMBL/GenBank/DDBJ databases">
        <authorList>
            <person name="Botero Cardona J."/>
        </authorList>
    </citation>
    <scope>NUCLEOTIDE SEQUENCE [LARGE SCALE GENOMIC DNA]</scope>
    <source>
        <strain evidence="2 3">R-54839</strain>
    </source>
</reference>
<dbReference type="Pfam" id="PF11151">
    <property type="entry name" value="DUF2929"/>
    <property type="match status" value="1"/>
</dbReference>
<evidence type="ECO:0000313" key="2">
    <source>
        <dbReference type="EMBL" id="CAK1235196.1"/>
    </source>
</evidence>
<feature type="transmembrane region" description="Helical" evidence="1">
    <location>
        <begin position="32"/>
        <end position="52"/>
    </location>
</feature>
<keyword evidence="1" id="KW-0472">Membrane</keyword>
<dbReference type="RefSeq" id="WP_338345100.1">
    <property type="nucleotide sequence ID" value="NZ_CAUZLK010000005.1"/>
</dbReference>
<keyword evidence="1" id="KW-0812">Transmembrane</keyword>
<organism evidence="2 3">
    <name type="scientific">Fructobacillus fructosus</name>
    <dbReference type="NCBI Taxonomy" id="1631"/>
    <lineage>
        <taxon>Bacteria</taxon>
        <taxon>Bacillati</taxon>
        <taxon>Bacillota</taxon>
        <taxon>Bacilli</taxon>
        <taxon>Lactobacillales</taxon>
        <taxon>Lactobacillaceae</taxon>
        <taxon>Fructobacillus</taxon>
    </lineage>
</organism>
<gene>
    <name evidence="2" type="ORF">R54839_PPFHFPJH_00629</name>
</gene>
<sequence>MRYIVTAIWSALFGLLLGYLIAQMTSVDYNPAMSALVTIIIGELATVVVPAISKEKKTAK</sequence>
<keyword evidence="3" id="KW-1185">Reference proteome</keyword>
<dbReference type="Proteomes" id="UP001314261">
    <property type="component" value="Unassembled WGS sequence"/>
</dbReference>
<evidence type="ECO:0000256" key="1">
    <source>
        <dbReference type="SAM" id="Phobius"/>
    </source>
</evidence>
<comment type="caution">
    <text evidence="2">The sequence shown here is derived from an EMBL/GenBank/DDBJ whole genome shotgun (WGS) entry which is preliminary data.</text>
</comment>